<accession>A0ABW1E3J7</accession>
<dbReference type="GeneID" id="91547896"/>
<dbReference type="Gene3D" id="1.10.10.10">
    <property type="entry name" value="Winged helix-like DNA-binding domain superfamily/Winged helix DNA-binding domain"/>
    <property type="match status" value="1"/>
</dbReference>
<reference evidence="2" key="1">
    <citation type="journal article" date="2019" name="Int. J. Syst. Evol. Microbiol.">
        <title>The Global Catalogue of Microorganisms (GCM) 10K type strain sequencing project: providing services to taxonomists for standard genome sequencing and annotation.</title>
        <authorList>
            <consortium name="The Broad Institute Genomics Platform"/>
            <consortium name="The Broad Institute Genome Sequencing Center for Infectious Disease"/>
            <person name="Wu L."/>
            <person name="Ma J."/>
        </authorList>
    </citation>
    <scope>NUCLEOTIDE SEQUENCE [LARGE SCALE GENOMIC DNA]</scope>
    <source>
        <strain evidence="2">JCM 10411</strain>
    </source>
</reference>
<proteinExistence type="predicted"/>
<sequence length="46" mass="5341">MARPSPYSPEFREEAVQLALKSSKPIAHVARELEMNSETLRTWVRQ</sequence>
<dbReference type="InterPro" id="IPR036388">
    <property type="entry name" value="WH-like_DNA-bd_sf"/>
</dbReference>
<organism evidence="1 2">
    <name type="scientific">Streptomyces chlorus</name>
    <dbReference type="NCBI Taxonomy" id="887452"/>
    <lineage>
        <taxon>Bacteria</taxon>
        <taxon>Bacillati</taxon>
        <taxon>Actinomycetota</taxon>
        <taxon>Actinomycetes</taxon>
        <taxon>Kitasatosporales</taxon>
        <taxon>Streptomycetaceae</taxon>
        <taxon>Streptomyces</taxon>
    </lineage>
</organism>
<dbReference type="EMBL" id="JBHSOA010000061">
    <property type="protein sequence ID" value="MFC5855032.1"/>
    <property type="molecule type" value="Genomic_DNA"/>
</dbReference>
<keyword evidence="2" id="KW-1185">Reference proteome</keyword>
<comment type="caution">
    <text evidence="1">The sequence shown here is derived from an EMBL/GenBank/DDBJ whole genome shotgun (WGS) entry which is preliminary data.</text>
</comment>
<name>A0ABW1E3J7_9ACTN</name>
<dbReference type="SUPFAM" id="SSF46689">
    <property type="entry name" value="Homeodomain-like"/>
    <property type="match status" value="1"/>
</dbReference>
<dbReference type="InterPro" id="IPR009057">
    <property type="entry name" value="Homeodomain-like_sf"/>
</dbReference>
<dbReference type="Pfam" id="PF01527">
    <property type="entry name" value="HTH_Tnp_1"/>
    <property type="match status" value="1"/>
</dbReference>
<evidence type="ECO:0000313" key="2">
    <source>
        <dbReference type="Proteomes" id="UP001596180"/>
    </source>
</evidence>
<gene>
    <name evidence="1" type="ORF">ACFPZI_25570</name>
</gene>
<protein>
    <submittedName>
        <fullName evidence="1">Transposase</fullName>
    </submittedName>
</protein>
<evidence type="ECO:0000313" key="1">
    <source>
        <dbReference type="EMBL" id="MFC5855032.1"/>
    </source>
</evidence>
<dbReference type="InterPro" id="IPR002514">
    <property type="entry name" value="Transposase_8"/>
</dbReference>
<dbReference type="RefSeq" id="WP_326756126.1">
    <property type="nucleotide sequence ID" value="NZ_JBHSOA010000061.1"/>
</dbReference>
<dbReference type="Proteomes" id="UP001596180">
    <property type="component" value="Unassembled WGS sequence"/>
</dbReference>